<evidence type="ECO:0000256" key="10">
    <source>
        <dbReference type="ARBA" id="ARBA00022603"/>
    </source>
</evidence>
<dbReference type="GO" id="GO:0032259">
    <property type="term" value="P:methylation"/>
    <property type="evidence" value="ECO:0007669"/>
    <property type="project" value="UniProtKB-KW"/>
</dbReference>
<reference evidence="37 38" key="1">
    <citation type="journal article" date="2017" name="PLoS Biol.">
        <title>The sea cucumber genome provides insights into morphological evolution and visceral regeneration.</title>
        <authorList>
            <person name="Zhang X."/>
            <person name="Sun L."/>
            <person name="Yuan J."/>
            <person name="Sun Y."/>
            <person name="Gao Y."/>
            <person name="Zhang L."/>
            <person name="Li S."/>
            <person name="Dai H."/>
            <person name="Hamel J.F."/>
            <person name="Liu C."/>
            <person name="Yu Y."/>
            <person name="Liu S."/>
            <person name="Lin W."/>
            <person name="Guo K."/>
            <person name="Jin S."/>
            <person name="Xu P."/>
            <person name="Storey K.B."/>
            <person name="Huan P."/>
            <person name="Zhang T."/>
            <person name="Zhou Y."/>
            <person name="Zhang J."/>
            <person name="Lin C."/>
            <person name="Li X."/>
            <person name="Xing L."/>
            <person name="Huo D."/>
            <person name="Sun M."/>
            <person name="Wang L."/>
            <person name="Mercier A."/>
            <person name="Li F."/>
            <person name="Yang H."/>
            <person name="Xiang J."/>
        </authorList>
    </citation>
    <scope>NUCLEOTIDE SEQUENCE [LARGE SCALE GENOMIC DNA]</scope>
    <source>
        <strain evidence="37">Shaxun</strain>
        <tissue evidence="37">Muscle</tissue>
    </source>
</reference>
<feature type="binding site" evidence="35">
    <location>
        <position position="853"/>
    </location>
    <ligand>
        <name>Zn(2+)</name>
        <dbReference type="ChEBI" id="CHEBI:29105"/>
    </ligand>
</feature>
<keyword evidence="8" id="KW-0444">Lipid biosynthesis</keyword>
<keyword evidence="21" id="KW-0472">Membrane</keyword>
<keyword evidence="15" id="KW-0256">Endoplasmic reticulum</keyword>
<keyword evidence="9" id="KW-0643">Prostaglandin biosynthesis</keyword>
<dbReference type="Gene3D" id="3.20.20.330">
    <property type="entry name" value="Homocysteine-binding-like domain"/>
    <property type="match status" value="1"/>
</dbReference>
<evidence type="ECO:0000256" key="4">
    <source>
        <dbReference type="ARBA" id="ARBA00010617"/>
    </source>
</evidence>
<dbReference type="GO" id="GO:0020037">
    <property type="term" value="F:heme binding"/>
    <property type="evidence" value="ECO:0007669"/>
    <property type="project" value="InterPro"/>
</dbReference>
<comment type="function">
    <text evidence="33">Catalyzes the conversion of prostaglandin H2 (PGH2) to thromboxane A2 (TXA2), a potent inducer of blood vessel constriction and platelet aggregation. Also cleaves PGH2 to 12-hydroxy-heptadecatrienoicacid (12-HHT) and malondialdehyde, which is known to act as a mediator of DNA damage. 12-HHT and malondialdehyde are formed stoichiometrically in the same amounts as TXA2. Additionally, displays dehydratase activity, toward (15S)-hydroperoxy-(5Z,8Z,11Z,13E)-eicosatetraenoate (15(S)-HPETE) producing 15-KETE and 15-HETE.</text>
</comment>
<evidence type="ECO:0000256" key="20">
    <source>
        <dbReference type="ARBA" id="ARBA00023098"/>
    </source>
</evidence>
<dbReference type="PANTHER" id="PTHR24302">
    <property type="entry name" value="CYTOCHROME P450 FAMILY 3"/>
    <property type="match status" value="1"/>
</dbReference>
<evidence type="ECO:0000256" key="8">
    <source>
        <dbReference type="ARBA" id="ARBA00022516"/>
    </source>
</evidence>
<keyword evidence="35" id="KW-0862">Zinc</keyword>
<comment type="pathway">
    <text evidence="26">Amino-acid biosynthesis; L-methionine biosynthesis via de novo pathway.</text>
</comment>
<dbReference type="PRINTS" id="PR00385">
    <property type="entry name" value="P450"/>
</dbReference>
<comment type="similarity">
    <text evidence="4">Belongs to the cytochrome P450 family.</text>
</comment>
<keyword evidence="22" id="KW-0275">Fatty acid biosynthesis</keyword>
<feature type="domain" description="Hcy-binding" evidence="36">
    <location>
        <begin position="556"/>
        <end position="867"/>
    </location>
</feature>
<evidence type="ECO:0000256" key="35">
    <source>
        <dbReference type="PROSITE-ProRule" id="PRU00333"/>
    </source>
</evidence>
<dbReference type="PROSITE" id="PS50970">
    <property type="entry name" value="HCY"/>
    <property type="match status" value="1"/>
</dbReference>
<feature type="binding site" description="axial binding residue" evidence="34">
    <location>
        <position position="473"/>
    </location>
    <ligand>
        <name>heme</name>
        <dbReference type="ChEBI" id="CHEBI:30413"/>
    </ligand>
    <ligandPart>
        <name>Fe</name>
        <dbReference type="ChEBI" id="CHEBI:18248"/>
    </ligandPart>
</feature>
<evidence type="ECO:0000313" key="37">
    <source>
        <dbReference type="EMBL" id="PIK52287.1"/>
    </source>
</evidence>
<dbReference type="GO" id="GO:0005789">
    <property type="term" value="C:endoplasmic reticulum membrane"/>
    <property type="evidence" value="ECO:0007669"/>
    <property type="project" value="UniProtKB-SubCell"/>
</dbReference>
<keyword evidence="17" id="KW-1133">Transmembrane helix</keyword>
<keyword evidence="11 34" id="KW-0349">Heme</keyword>
<evidence type="ECO:0000256" key="29">
    <source>
        <dbReference type="ARBA" id="ARBA00036475"/>
    </source>
</evidence>
<keyword evidence="7" id="KW-0644">Prostaglandin metabolism</keyword>
<accession>A0A2G8KW99</accession>
<evidence type="ECO:0000256" key="16">
    <source>
        <dbReference type="ARBA" id="ARBA00022832"/>
    </source>
</evidence>
<evidence type="ECO:0000256" key="30">
    <source>
        <dbReference type="ARBA" id="ARBA00038872"/>
    </source>
</evidence>
<dbReference type="InterPro" id="IPR003726">
    <property type="entry name" value="HCY_dom"/>
</dbReference>
<evidence type="ECO:0000256" key="5">
    <source>
        <dbReference type="ARBA" id="ARBA00011245"/>
    </source>
</evidence>
<dbReference type="InterPro" id="IPR050705">
    <property type="entry name" value="Cytochrome_P450_3A"/>
</dbReference>
<evidence type="ECO:0000256" key="34">
    <source>
        <dbReference type="PIRSR" id="PIRSR602401-1"/>
    </source>
</evidence>
<dbReference type="SUPFAM" id="SSF82282">
    <property type="entry name" value="Homocysteine S-methyltransferase"/>
    <property type="match status" value="1"/>
</dbReference>
<dbReference type="CDD" id="cd11055">
    <property type="entry name" value="CYP3A-like"/>
    <property type="match status" value="1"/>
</dbReference>
<dbReference type="GO" id="GO:0004796">
    <property type="term" value="F:thromboxane-A synthase activity"/>
    <property type="evidence" value="ECO:0007669"/>
    <property type="project" value="UniProtKB-EC"/>
</dbReference>
<evidence type="ECO:0000256" key="28">
    <source>
        <dbReference type="ARBA" id="ARBA00036424"/>
    </source>
</evidence>
<keyword evidence="19 34" id="KW-0408">Iron</keyword>
<dbReference type="GO" id="GO:0008168">
    <property type="term" value="F:methyltransferase activity"/>
    <property type="evidence" value="ECO:0007669"/>
    <property type="project" value="UniProtKB-UniRule"/>
</dbReference>
<evidence type="ECO:0000256" key="23">
    <source>
        <dbReference type="ARBA" id="ARBA00023235"/>
    </source>
</evidence>
<evidence type="ECO:0000256" key="17">
    <source>
        <dbReference type="ARBA" id="ARBA00022989"/>
    </source>
</evidence>
<dbReference type="InterPro" id="IPR002401">
    <property type="entry name" value="Cyt_P450_E_grp-I"/>
</dbReference>
<keyword evidence="23" id="KW-0413">Isomerase</keyword>
<comment type="caution">
    <text evidence="37">The sequence shown here is derived from an EMBL/GenBank/DDBJ whole genome shotgun (WGS) entry which is preliminary data.</text>
</comment>
<dbReference type="AlphaFoldDB" id="A0A2G8KW99"/>
<sequence>MDHLTDLFKFDTTTWILGGTLGVAFFMYDYWKKTAFLRNGVPGPIPLPLLGNALTFRRGFTSTITDLCEKYGKAFGVTFLSSKWLVVRDLELIQQILISQFSSFPNHGPDNPFCQDNMMKSSVVVLSDMKWKDARNAMTPAFSGSKLKQMTPIMTDCCDNLLAKIEELQIQSDFIQCKELFGAFTIDVVAATFFGLQLNSQKNPKDPFVQYAREALAVNVFSFRYIAGSAFPLVGRFFDVIDYGLFPRHIKKFFTDLTNQVIDSREKTKSKVRVDVLQLMVNAHKLEGEEEDGNHGDDNHHHKKIQFTNADITANVSVSPKRNRRHQSLVHSHSSWRGTKPLRRLLALSRICSQPILTSRTNSSKRLTNNFRMGTVDLQTVNKMEYLEGAIKETLRLYPASSLTDRYCEESTVIGGVTVPAQTVFIIPIYTIHHDPEIWEDPESFKPERFNKENSHRIHPMAWLPFGGGPRICLGMRLAMMEMKFGVVRILQKYRFETCPETEIPPVLNISTGLISPPNGFHNNSLVKHIKVELTRSIWYLNSLLLMKSKMPSTKGLLERLDNGEKVVVAEGYLFNFEKRCYLQAGHFVPTVVLDHPELVTQLHKEFVRAGSDVVQAFTYYTHREKLQLIDKTADLETINRNALRIARDVARETGTLFAGNICNTNIYNLSEADNKDKVKQIFKEQIEWAVDEGVDFIIAETFVKFEEAAIALESIKEYGKGVPAVVTMAATGLATVEGHPTTVDKVEVAEAMKRLEAAGADVVGLNCFNGPETALGVMSHIKKSGVKAPLACLPVPYRTTTKEPTFLQLTDPITGEKVFSANLDCVMCSRDDIFKFGRRCDEIGIDYLGLCCGNSPHYTRTLCESIGRRPPASEYSPDMDLHGFFGTDERVTKNVTKDVQDALK</sequence>
<evidence type="ECO:0000256" key="3">
    <source>
        <dbReference type="ARBA" id="ARBA00004477"/>
    </source>
</evidence>
<evidence type="ECO:0000256" key="15">
    <source>
        <dbReference type="ARBA" id="ARBA00022824"/>
    </source>
</evidence>
<dbReference type="STRING" id="307972.A0A2G8KW99"/>
<protein>
    <recommendedName>
        <fullName evidence="31">Thromboxane-A synthase</fullName>
        <ecNumber evidence="6">4.2.1.152</ecNumber>
        <ecNumber evidence="30">5.3.99.5</ecNumber>
    </recommendedName>
    <alternativeName>
        <fullName evidence="32">Cytochrome P450 5A1</fullName>
    </alternativeName>
    <alternativeName>
        <fullName evidence="25">Hydroperoxy icosatetraenoate dehydratase</fullName>
    </alternativeName>
</protein>
<dbReference type="PROSITE" id="PS00086">
    <property type="entry name" value="CYTOCHROME_P450"/>
    <property type="match status" value="1"/>
</dbReference>
<dbReference type="InterPro" id="IPR017972">
    <property type="entry name" value="Cyt_P450_CS"/>
</dbReference>
<dbReference type="GO" id="GO:0008395">
    <property type="term" value="F:steroid hydroxylase activity"/>
    <property type="evidence" value="ECO:0007669"/>
    <property type="project" value="TreeGrafter"/>
</dbReference>
<keyword evidence="14 34" id="KW-0479">Metal-binding</keyword>
<dbReference type="InterPro" id="IPR036589">
    <property type="entry name" value="HCY_dom_sf"/>
</dbReference>
<dbReference type="InterPro" id="IPR001128">
    <property type="entry name" value="Cyt_P450"/>
</dbReference>
<comment type="catalytic activity">
    <reaction evidence="28">
        <text>prostaglandin H2 = (12S)-hydroxy-(5Z,8E,10E)-heptadecatrienoate + malonaldehyde</text>
        <dbReference type="Rhea" id="RHEA:48644"/>
        <dbReference type="ChEBI" id="CHEBI:57405"/>
        <dbReference type="ChEBI" id="CHEBI:90694"/>
        <dbReference type="ChEBI" id="CHEBI:566274"/>
    </reaction>
</comment>
<comment type="catalytic activity">
    <reaction evidence="2">
        <text>a hydroperoxyeicosatetraenoate = an oxoeicosatetraenoate + H2O</text>
        <dbReference type="Rhea" id="RHEA:55556"/>
        <dbReference type="ChEBI" id="CHEBI:15377"/>
        <dbReference type="ChEBI" id="CHEBI:59720"/>
        <dbReference type="ChEBI" id="CHEBI:131859"/>
        <dbReference type="EC" id="4.2.1.152"/>
    </reaction>
    <physiologicalReaction direction="left-to-right" evidence="2">
        <dbReference type="Rhea" id="RHEA:55557"/>
    </physiologicalReaction>
</comment>
<proteinExistence type="inferred from homology"/>
<evidence type="ECO:0000256" key="13">
    <source>
        <dbReference type="ARBA" id="ARBA00022692"/>
    </source>
</evidence>
<dbReference type="SUPFAM" id="SSF48264">
    <property type="entry name" value="Cytochrome P450"/>
    <property type="match status" value="1"/>
</dbReference>
<dbReference type="Gene3D" id="1.10.630.10">
    <property type="entry name" value="Cytochrome P450"/>
    <property type="match status" value="2"/>
</dbReference>
<name>A0A2G8KW99_STIJA</name>
<comment type="cofactor">
    <cofactor evidence="34">
        <name>heme</name>
        <dbReference type="ChEBI" id="CHEBI:30413"/>
    </cofactor>
</comment>
<evidence type="ECO:0000256" key="19">
    <source>
        <dbReference type="ARBA" id="ARBA00023004"/>
    </source>
</evidence>
<keyword evidence="20" id="KW-0443">Lipid metabolism</keyword>
<organism evidence="37 38">
    <name type="scientific">Stichopus japonicus</name>
    <name type="common">Sea cucumber</name>
    <dbReference type="NCBI Taxonomy" id="307972"/>
    <lineage>
        <taxon>Eukaryota</taxon>
        <taxon>Metazoa</taxon>
        <taxon>Echinodermata</taxon>
        <taxon>Eleutherozoa</taxon>
        <taxon>Echinozoa</taxon>
        <taxon>Holothuroidea</taxon>
        <taxon>Aspidochirotacea</taxon>
        <taxon>Aspidochirotida</taxon>
        <taxon>Stichopodidae</taxon>
        <taxon>Apostichopus</taxon>
    </lineage>
</organism>
<evidence type="ECO:0000256" key="9">
    <source>
        <dbReference type="ARBA" id="ARBA00022585"/>
    </source>
</evidence>
<dbReference type="Proteomes" id="UP000230750">
    <property type="component" value="Unassembled WGS sequence"/>
</dbReference>
<dbReference type="Pfam" id="PF00067">
    <property type="entry name" value="p450"/>
    <property type="match status" value="2"/>
</dbReference>
<evidence type="ECO:0000256" key="1">
    <source>
        <dbReference type="ARBA" id="ARBA00001143"/>
    </source>
</evidence>
<evidence type="ECO:0000256" key="11">
    <source>
        <dbReference type="ARBA" id="ARBA00022617"/>
    </source>
</evidence>
<evidence type="ECO:0000256" key="24">
    <source>
        <dbReference type="ARBA" id="ARBA00023239"/>
    </source>
</evidence>
<evidence type="ECO:0000256" key="31">
    <source>
        <dbReference type="ARBA" id="ARBA00040834"/>
    </source>
</evidence>
<feature type="binding site" evidence="35">
    <location>
        <position position="768"/>
    </location>
    <ligand>
        <name>Zn(2+)</name>
        <dbReference type="ChEBI" id="CHEBI:29105"/>
    </ligand>
</feature>
<gene>
    <name evidence="37" type="ORF">BSL78_10846</name>
</gene>
<dbReference type="Pfam" id="PF02574">
    <property type="entry name" value="S-methyl_trans"/>
    <property type="match status" value="1"/>
</dbReference>
<evidence type="ECO:0000256" key="12">
    <source>
        <dbReference type="ARBA" id="ARBA00022679"/>
    </source>
</evidence>
<dbReference type="GO" id="GO:0005506">
    <property type="term" value="F:iron ion binding"/>
    <property type="evidence" value="ECO:0007669"/>
    <property type="project" value="InterPro"/>
</dbReference>
<dbReference type="EC" id="5.3.99.5" evidence="30"/>
<comment type="catalytic activity">
    <reaction evidence="29">
        <text>prostaglandin H2 = thromboxane A2</text>
        <dbReference type="Rhea" id="RHEA:17137"/>
        <dbReference type="ChEBI" id="CHEBI:57405"/>
        <dbReference type="ChEBI" id="CHEBI:57445"/>
        <dbReference type="EC" id="5.3.99.5"/>
    </reaction>
    <physiologicalReaction direction="left-to-right" evidence="29">
        <dbReference type="Rhea" id="RHEA:17138"/>
    </physiologicalReaction>
</comment>
<dbReference type="GO" id="GO:0001516">
    <property type="term" value="P:prostaglandin biosynthetic process"/>
    <property type="evidence" value="ECO:0007669"/>
    <property type="project" value="UniProtKB-KW"/>
</dbReference>
<keyword evidence="18" id="KW-0560">Oxidoreductase</keyword>
<evidence type="ECO:0000256" key="26">
    <source>
        <dbReference type="ARBA" id="ARBA00034478"/>
    </source>
</evidence>
<evidence type="ECO:0000256" key="22">
    <source>
        <dbReference type="ARBA" id="ARBA00023160"/>
    </source>
</evidence>
<evidence type="ECO:0000256" key="6">
    <source>
        <dbReference type="ARBA" id="ARBA00013084"/>
    </source>
</evidence>
<evidence type="ECO:0000259" key="36">
    <source>
        <dbReference type="PROSITE" id="PS50970"/>
    </source>
</evidence>
<evidence type="ECO:0000256" key="25">
    <source>
        <dbReference type="ARBA" id="ARBA00033404"/>
    </source>
</evidence>
<dbReference type="EC" id="4.2.1.152" evidence="6"/>
<dbReference type="OrthoDB" id="3934656at2759"/>
<evidence type="ECO:0000256" key="33">
    <source>
        <dbReference type="ARBA" id="ARBA00054825"/>
    </source>
</evidence>
<keyword evidence="16" id="KW-0276">Fatty acid metabolism</keyword>
<comment type="catalytic activity">
    <reaction evidence="27">
        <text>(15S)-hydroperoxy-(5Z,8Z,11Z,13E)-eicosatetraenoate + AH2 = (15S)-hydroxy-(5Z,8Z,11Z,13E)-eicosatetraenoate + A + H2O</text>
        <dbReference type="Rhea" id="RHEA:48856"/>
        <dbReference type="ChEBI" id="CHEBI:13193"/>
        <dbReference type="ChEBI" id="CHEBI:15377"/>
        <dbReference type="ChEBI" id="CHEBI:17499"/>
        <dbReference type="ChEBI" id="CHEBI:57409"/>
        <dbReference type="ChEBI" id="CHEBI:57446"/>
    </reaction>
    <physiologicalReaction direction="left-to-right" evidence="27">
        <dbReference type="Rhea" id="RHEA:48857"/>
    </physiologicalReaction>
</comment>
<evidence type="ECO:0000256" key="27">
    <source>
        <dbReference type="ARBA" id="ARBA00036380"/>
    </source>
</evidence>
<keyword evidence="38" id="KW-1185">Reference proteome</keyword>
<dbReference type="PRINTS" id="PR00463">
    <property type="entry name" value="EP450I"/>
</dbReference>
<comment type="subcellular location">
    <subcellularLocation>
        <location evidence="3">Endoplasmic reticulum membrane</location>
        <topology evidence="3">Multi-pass membrane protein</topology>
    </subcellularLocation>
</comment>
<keyword evidence="13" id="KW-0812">Transmembrane</keyword>
<dbReference type="GO" id="GO:0106256">
    <property type="term" value="F:hydroperoxy icosatetraenoate dehydratase activity"/>
    <property type="evidence" value="ECO:0007669"/>
    <property type="project" value="UniProtKB-EC"/>
</dbReference>
<dbReference type="GO" id="GO:0016705">
    <property type="term" value="F:oxidoreductase activity, acting on paired donors, with incorporation or reduction of molecular oxygen"/>
    <property type="evidence" value="ECO:0007669"/>
    <property type="project" value="InterPro"/>
</dbReference>
<evidence type="ECO:0000256" key="14">
    <source>
        <dbReference type="ARBA" id="ARBA00022723"/>
    </source>
</evidence>
<comment type="subunit">
    <text evidence="5">Monomer.</text>
</comment>
<evidence type="ECO:0000313" key="38">
    <source>
        <dbReference type="Proteomes" id="UP000230750"/>
    </source>
</evidence>
<comment type="catalytic activity">
    <reaction evidence="1">
        <text>(15S)-hydroperoxy-(5Z,8Z,11Z,13E)-eicosatetraenoate = 15-oxo-(5Z,8Z,11Z,13E)-eicosatetraenoate + H2O</text>
        <dbReference type="Rhea" id="RHEA:48636"/>
        <dbReference type="ChEBI" id="CHEBI:15377"/>
        <dbReference type="ChEBI" id="CHEBI:57410"/>
        <dbReference type="ChEBI" id="CHEBI:57446"/>
    </reaction>
    <physiologicalReaction direction="left-to-right" evidence="1">
        <dbReference type="Rhea" id="RHEA:48637"/>
    </physiologicalReaction>
</comment>
<evidence type="ECO:0000256" key="32">
    <source>
        <dbReference type="ARBA" id="ARBA00042726"/>
    </source>
</evidence>
<evidence type="ECO:0000256" key="2">
    <source>
        <dbReference type="ARBA" id="ARBA00001719"/>
    </source>
</evidence>
<keyword evidence="12 35" id="KW-0808">Transferase</keyword>
<evidence type="ECO:0000256" key="7">
    <source>
        <dbReference type="ARBA" id="ARBA00022501"/>
    </source>
</evidence>
<keyword evidence="10 35" id="KW-0489">Methyltransferase</keyword>
<dbReference type="PANTHER" id="PTHR24302:SF47">
    <property type="entry name" value="CYTOCHROME P450"/>
    <property type="match status" value="1"/>
</dbReference>
<dbReference type="InterPro" id="IPR036396">
    <property type="entry name" value="Cyt_P450_sf"/>
</dbReference>
<comment type="cofactor">
    <cofactor evidence="35">
        <name>Zn(2+)</name>
        <dbReference type="ChEBI" id="CHEBI:29105"/>
    </cofactor>
</comment>
<keyword evidence="24" id="KW-0456">Lyase</keyword>
<evidence type="ECO:0000256" key="18">
    <source>
        <dbReference type="ARBA" id="ARBA00023002"/>
    </source>
</evidence>
<dbReference type="EMBL" id="MRZV01000336">
    <property type="protein sequence ID" value="PIK52287.1"/>
    <property type="molecule type" value="Genomic_DNA"/>
</dbReference>
<evidence type="ECO:0000256" key="21">
    <source>
        <dbReference type="ARBA" id="ARBA00023136"/>
    </source>
</evidence>
<dbReference type="CDD" id="cd00945">
    <property type="entry name" value="Aldolase_Class_I"/>
    <property type="match status" value="1"/>
</dbReference>
<feature type="binding site" evidence="35">
    <location>
        <position position="852"/>
    </location>
    <ligand>
        <name>Zn(2+)</name>
        <dbReference type="ChEBI" id="CHEBI:29105"/>
    </ligand>
</feature>